<comment type="caution">
    <text evidence="4">The sequence shown here is derived from an EMBL/GenBank/DDBJ whole genome shotgun (WGS) entry which is preliminary data.</text>
</comment>
<gene>
    <name evidence="4" type="ORF">ACFYKX_25325</name>
</gene>
<keyword evidence="1" id="KW-0472">Membrane</keyword>
<dbReference type="Pfam" id="PF13702">
    <property type="entry name" value="Lysozyme_like"/>
    <property type="match status" value="1"/>
</dbReference>
<dbReference type="SUPFAM" id="SSF53955">
    <property type="entry name" value="Lysozyme-like"/>
    <property type="match status" value="1"/>
</dbReference>
<dbReference type="Gene3D" id="2.70.70.10">
    <property type="entry name" value="Glucose Permease (Domain IIA)"/>
    <property type="match status" value="1"/>
</dbReference>
<evidence type="ECO:0000259" key="3">
    <source>
        <dbReference type="Pfam" id="PF13702"/>
    </source>
</evidence>
<dbReference type="Pfam" id="PF01551">
    <property type="entry name" value="Peptidase_M23"/>
    <property type="match status" value="1"/>
</dbReference>
<feature type="transmembrane region" description="Helical" evidence="1">
    <location>
        <begin position="23"/>
        <end position="43"/>
    </location>
</feature>
<dbReference type="SUPFAM" id="SSF51261">
    <property type="entry name" value="Duplicated hybrid motif"/>
    <property type="match status" value="1"/>
</dbReference>
<dbReference type="InterPro" id="IPR011055">
    <property type="entry name" value="Dup_hybrid_motif"/>
</dbReference>
<evidence type="ECO:0000313" key="5">
    <source>
        <dbReference type="Proteomes" id="UP001601059"/>
    </source>
</evidence>
<evidence type="ECO:0000259" key="2">
    <source>
        <dbReference type="Pfam" id="PF01551"/>
    </source>
</evidence>
<dbReference type="InterPro" id="IPR023346">
    <property type="entry name" value="Lysozyme-like_dom_sf"/>
</dbReference>
<dbReference type="InterPro" id="IPR016047">
    <property type="entry name" value="M23ase_b-sheet_dom"/>
</dbReference>
<keyword evidence="1" id="KW-1133">Transmembrane helix</keyword>
<keyword evidence="5" id="KW-1185">Reference proteome</keyword>
<dbReference type="PANTHER" id="PTHR21666:SF270">
    <property type="entry name" value="MUREIN HYDROLASE ACTIVATOR ENVC"/>
    <property type="match status" value="1"/>
</dbReference>
<reference evidence="4 5" key="1">
    <citation type="submission" date="2024-08" db="EMBL/GenBank/DDBJ databases">
        <title>Two novel Cytobacillus novel species.</title>
        <authorList>
            <person name="Liu G."/>
        </authorList>
    </citation>
    <scope>NUCLEOTIDE SEQUENCE [LARGE SCALE GENOMIC DNA]</scope>
    <source>
        <strain evidence="4 5">FJAT-54145</strain>
    </source>
</reference>
<sequence>MANNQKGSNGPKIPLAVLFKKKVMLYVLPFLLIFLLPMCSMMSDPTVPPYSSDNINLFMEVSTESGVPVVDLMVYHFIKQEDEVNSSTVRKIANRFTYTSSYEACTKDKKGKEKCTTVTYTSIYSLMERLELDGLDSNTINSALELQQVWSIRLGGGSTIGLIPGACVGELSPNGKAKVNNQVESYHETITKYAKQFGMEPYVEIMKAMMMQESKGQGLDPMQSSESSDFNKKYPTQPGGITDPEYSIFVGVQTFRKALEISNYDILTAIQTYNFGPYFATWVKANGGTYTLELAEKYSSEYLLPTFGITGNPQHALKVSAYYDDPGCEGGGNYSPSVIGAHGWAWPTQSTRITDTFISTAAFRFGQVHGAVDIGAIKPGVKGDPVWAMADGVVSYTGLITGGGNSVFVDHGKGVVSRYIHLHSITAKNGQIVKKGQMIGTMGGSGGTRTHLDPNAYAVHLDFQIKLNGNPVDPLRFFTNIRP</sequence>
<dbReference type="CDD" id="cd12797">
    <property type="entry name" value="M23_peptidase"/>
    <property type="match status" value="1"/>
</dbReference>
<dbReference type="PANTHER" id="PTHR21666">
    <property type="entry name" value="PEPTIDASE-RELATED"/>
    <property type="match status" value="1"/>
</dbReference>
<accession>A0ABW6KJZ7</accession>
<dbReference type="CDD" id="cd16891">
    <property type="entry name" value="CwlT-like"/>
    <property type="match status" value="1"/>
</dbReference>
<dbReference type="Gene3D" id="1.10.530.10">
    <property type="match status" value="1"/>
</dbReference>
<feature type="domain" description="CwlT-like lysozyme" evidence="3">
    <location>
        <begin position="181"/>
        <end position="334"/>
    </location>
</feature>
<evidence type="ECO:0000313" key="4">
    <source>
        <dbReference type="EMBL" id="MFE8703897.1"/>
    </source>
</evidence>
<dbReference type="RefSeq" id="WP_389364811.1">
    <property type="nucleotide sequence ID" value="NZ_JBIACK010000021.1"/>
</dbReference>
<dbReference type="Proteomes" id="UP001601059">
    <property type="component" value="Unassembled WGS sequence"/>
</dbReference>
<evidence type="ECO:0000256" key="1">
    <source>
        <dbReference type="SAM" id="Phobius"/>
    </source>
</evidence>
<dbReference type="InterPro" id="IPR050570">
    <property type="entry name" value="Cell_wall_metabolism_enzyme"/>
</dbReference>
<proteinExistence type="predicted"/>
<protein>
    <submittedName>
        <fullName evidence="4">Lysozyme family protein</fullName>
    </submittedName>
</protein>
<feature type="domain" description="M23ase beta-sheet core" evidence="2">
    <location>
        <begin position="381"/>
        <end position="474"/>
    </location>
</feature>
<keyword evidence="1" id="KW-0812">Transmembrane</keyword>
<name>A0ABW6KJZ7_9BACI</name>
<organism evidence="4 5">
    <name type="scientific">Cytobacillus spartinae</name>
    <dbReference type="NCBI Taxonomy" id="3299023"/>
    <lineage>
        <taxon>Bacteria</taxon>
        <taxon>Bacillati</taxon>
        <taxon>Bacillota</taxon>
        <taxon>Bacilli</taxon>
        <taxon>Bacillales</taxon>
        <taxon>Bacillaceae</taxon>
        <taxon>Cytobacillus</taxon>
    </lineage>
</organism>
<dbReference type="InterPro" id="IPR047194">
    <property type="entry name" value="CwlT-like_lysozyme"/>
</dbReference>
<dbReference type="EMBL" id="JBIACK010000021">
    <property type="protein sequence ID" value="MFE8703897.1"/>
    <property type="molecule type" value="Genomic_DNA"/>
</dbReference>